<sequence>MLQKFSADKCSAASTNCTRDGQMPHGPMSNNNHNNATTNANQHILRPLPPPATMAFENNVSGPNTTGQLLTSFGFPMYGSYDLLPRLLTALQQSPPAAISPQ</sequence>
<evidence type="ECO:0000313" key="3">
    <source>
        <dbReference type="WBParaSite" id="GPLIN_001570200"/>
    </source>
</evidence>
<dbReference type="Proteomes" id="UP000050741">
    <property type="component" value="Unassembled WGS sequence"/>
</dbReference>
<dbReference type="WBParaSite" id="GPLIN_001570200">
    <property type="protein sequence ID" value="GPLIN_001570200"/>
    <property type="gene ID" value="GPLIN_001570200"/>
</dbReference>
<organism evidence="2 3">
    <name type="scientific">Globodera pallida</name>
    <name type="common">Potato cyst nematode worm</name>
    <name type="synonym">Heterodera pallida</name>
    <dbReference type="NCBI Taxonomy" id="36090"/>
    <lineage>
        <taxon>Eukaryota</taxon>
        <taxon>Metazoa</taxon>
        <taxon>Ecdysozoa</taxon>
        <taxon>Nematoda</taxon>
        <taxon>Chromadorea</taxon>
        <taxon>Rhabditida</taxon>
        <taxon>Tylenchina</taxon>
        <taxon>Tylenchomorpha</taxon>
        <taxon>Tylenchoidea</taxon>
        <taxon>Heteroderidae</taxon>
        <taxon>Heteroderinae</taxon>
        <taxon>Globodera</taxon>
    </lineage>
</organism>
<name>A0A183CS44_GLOPA</name>
<feature type="region of interest" description="Disordered" evidence="1">
    <location>
        <begin position="1"/>
        <end position="52"/>
    </location>
</feature>
<evidence type="ECO:0000313" key="2">
    <source>
        <dbReference type="Proteomes" id="UP000050741"/>
    </source>
</evidence>
<reference evidence="2" key="2">
    <citation type="submission" date="2014-05" db="EMBL/GenBank/DDBJ databases">
        <title>The genome and life-stage specific transcriptomes of Globodera pallida elucidate key aspects of plant parasitism by a cyst nematode.</title>
        <authorList>
            <person name="Cotton J.A."/>
            <person name="Lilley C.J."/>
            <person name="Jones L.M."/>
            <person name="Kikuchi T."/>
            <person name="Reid A.J."/>
            <person name="Thorpe P."/>
            <person name="Tsai I.J."/>
            <person name="Beasley H."/>
            <person name="Blok V."/>
            <person name="Cock P.J.A."/>
            <person name="Van den Akker S.E."/>
            <person name="Holroyd N."/>
            <person name="Hunt M."/>
            <person name="Mantelin S."/>
            <person name="Naghra H."/>
            <person name="Pain A."/>
            <person name="Palomares-Rius J.E."/>
            <person name="Zarowiecki M."/>
            <person name="Berriman M."/>
            <person name="Jones J.T."/>
            <person name="Urwin P.E."/>
        </authorList>
    </citation>
    <scope>NUCLEOTIDE SEQUENCE [LARGE SCALE GENOMIC DNA]</scope>
    <source>
        <strain evidence="2">Lindley</strain>
    </source>
</reference>
<evidence type="ECO:0000256" key="1">
    <source>
        <dbReference type="SAM" id="MobiDB-lite"/>
    </source>
</evidence>
<accession>A0A183CS44</accession>
<dbReference type="AlphaFoldDB" id="A0A183CS44"/>
<reference evidence="2" key="1">
    <citation type="submission" date="2013-12" db="EMBL/GenBank/DDBJ databases">
        <authorList>
            <person name="Aslett M."/>
        </authorList>
    </citation>
    <scope>NUCLEOTIDE SEQUENCE [LARGE SCALE GENOMIC DNA]</scope>
    <source>
        <strain evidence="2">Lindley</strain>
    </source>
</reference>
<protein>
    <submittedName>
        <fullName evidence="3">UBA domain-containing protein</fullName>
    </submittedName>
</protein>
<feature type="compositionally biased region" description="Low complexity" evidence="1">
    <location>
        <begin position="30"/>
        <end position="41"/>
    </location>
</feature>
<keyword evidence="2" id="KW-1185">Reference proteome</keyword>
<reference evidence="3" key="3">
    <citation type="submission" date="2016-06" db="UniProtKB">
        <authorList>
            <consortium name="WormBaseParasite"/>
        </authorList>
    </citation>
    <scope>IDENTIFICATION</scope>
</reference>
<proteinExistence type="predicted"/>